<dbReference type="InterPro" id="IPR041583">
    <property type="entry name" value="TetR_C_31"/>
</dbReference>
<dbReference type="PROSITE" id="PS50977">
    <property type="entry name" value="HTH_TETR_2"/>
    <property type="match status" value="1"/>
</dbReference>
<dbReference type="GO" id="GO:0000976">
    <property type="term" value="F:transcription cis-regulatory region binding"/>
    <property type="evidence" value="ECO:0007669"/>
    <property type="project" value="TreeGrafter"/>
</dbReference>
<dbReference type="Proteomes" id="UP000278673">
    <property type="component" value="Unassembled WGS sequence"/>
</dbReference>
<organism evidence="4 5">
    <name type="scientific">Streptomyces triticirhizae</name>
    <dbReference type="NCBI Taxonomy" id="2483353"/>
    <lineage>
        <taxon>Bacteria</taxon>
        <taxon>Bacillati</taxon>
        <taxon>Actinomycetota</taxon>
        <taxon>Actinomycetes</taxon>
        <taxon>Kitasatosporales</taxon>
        <taxon>Streptomycetaceae</taxon>
        <taxon>Streptomyces</taxon>
    </lineage>
</organism>
<name>A0A3M2MCT1_9ACTN</name>
<dbReference type="InterPro" id="IPR001647">
    <property type="entry name" value="HTH_TetR"/>
</dbReference>
<sequence>MARRHDPERRERIVAAAVRVLERRGVNGLTHRAVAAEADVPLGSTTYHFDSGDALLVAALERVNDQWLAAFRDWVASAGSGSGSGGGAASLGDRVVELVDEWLGPRRAVTELVYGLYLAGLDRPVLRPLAAHCLDEMVRLARPLTGDAATARAAVALLDGLLIQLLLTGRPHRPEETRAALARLLVETGSQPDPGTG</sequence>
<dbReference type="RefSeq" id="WP_122181791.1">
    <property type="nucleotide sequence ID" value="NZ_RFFJ01000002.1"/>
</dbReference>
<dbReference type="PANTHER" id="PTHR30055">
    <property type="entry name" value="HTH-TYPE TRANSCRIPTIONAL REGULATOR RUTR"/>
    <property type="match status" value="1"/>
</dbReference>
<dbReference type="SUPFAM" id="SSF46689">
    <property type="entry name" value="Homeodomain-like"/>
    <property type="match status" value="1"/>
</dbReference>
<feature type="domain" description="HTH tetR-type" evidence="3">
    <location>
        <begin position="7"/>
        <end position="67"/>
    </location>
</feature>
<evidence type="ECO:0000256" key="2">
    <source>
        <dbReference type="PROSITE-ProRule" id="PRU00335"/>
    </source>
</evidence>
<evidence type="ECO:0000313" key="4">
    <source>
        <dbReference type="EMBL" id="RMI46445.1"/>
    </source>
</evidence>
<evidence type="ECO:0000259" key="3">
    <source>
        <dbReference type="PROSITE" id="PS50977"/>
    </source>
</evidence>
<dbReference type="Pfam" id="PF17940">
    <property type="entry name" value="TetR_C_31"/>
    <property type="match status" value="1"/>
</dbReference>
<gene>
    <name evidence="4" type="ORF">EBN88_00705</name>
</gene>
<dbReference type="InterPro" id="IPR009057">
    <property type="entry name" value="Homeodomain-like_sf"/>
</dbReference>
<keyword evidence="1 2" id="KW-0238">DNA-binding</keyword>
<dbReference type="PANTHER" id="PTHR30055:SF231">
    <property type="entry name" value="TRANSCRIPTIONAL REGULATORY PROTEIN (PROBABLY DEOR-FAMILY)-RELATED"/>
    <property type="match status" value="1"/>
</dbReference>
<proteinExistence type="predicted"/>
<comment type="caution">
    <text evidence="4">The sequence shown here is derived from an EMBL/GenBank/DDBJ whole genome shotgun (WGS) entry which is preliminary data.</text>
</comment>
<feature type="DNA-binding region" description="H-T-H motif" evidence="2">
    <location>
        <begin position="30"/>
        <end position="49"/>
    </location>
</feature>
<dbReference type="InterPro" id="IPR036271">
    <property type="entry name" value="Tet_transcr_reg_TetR-rel_C_sf"/>
</dbReference>
<dbReference type="AlphaFoldDB" id="A0A3M2MCT1"/>
<accession>A0A3M2MCT1</accession>
<dbReference type="SUPFAM" id="SSF48498">
    <property type="entry name" value="Tetracyclin repressor-like, C-terminal domain"/>
    <property type="match status" value="1"/>
</dbReference>
<evidence type="ECO:0000256" key="1">
    <source>
        <dbReference type="ARBA" id="ARBA00023125"/>
    </source>
</evidence>
<reference evidence="4 5" key="1">
    <citation type="submission" date="2018-10" db="EMBL/GenBank/DDBJ databases">
        <title>Isolation, diversity and antifungal activity of actinobacteria from wheat.</title>
        <authorList>
            <person name="Han C."/>
        </authorList>
    </citation>
    <scope>NUCLEOTIDE SEQUENCE [LARGE SCALE GENOMIC DNA]</scope>
    <source>
        <strain evidence="4 5">NEAU-YY642</strain>
    </source>
</reference>
<evidence type="ECO:0000313" key="5">
    <source>
        <dbReference type="Proteomes" id="UP000278673"/>
    </source>
</evidence>
<dbReference type="GO" id="GO:0003700">
    <property type="term" value="F:DNA-binding transcription factor activity"/>
    <property type="evidence" value="ECO:0007669"/>
    <property type="project" value="TreeGrafter"/>
</dbReference>
<dbReference type="InterPro" id="IPR050109">
    <property type="entry name" value="HTH-type_TetR-like_transc_reg"/>
</dbReference>
<protein>
    <submittedName>
        <fullName evidence="4">TetR family transcriptional regulator</fullName>
    </submittedName>
</protein>
<keyword evidence="5" id="KW-1185">Reference proteome</keyword>
<dbReference type="EMBL" id="RFFJ01000002">
    <property type="protein sequence ID" value="RMI46445.1"/>
    <property type="molecule type" value="Genomic_DNA"/>
</dbReference>
<dbReference type="Pfam" id="PF00440">
    <property type="entry name" value="TetR_N"/>
    <property type="match status" value="1"/>
</dbReference>
<dbReference type="Gene3D" id="1.10.357.10">
    <property type="entry name" value="Tetracycline Repressor, domain 2"/>
    <property type="match status" value="1"/>
</dbReference>